<proteinExistence type="predicted"/>
<reference evidence="1" key="1">
    <citation type="submission" date="2019-12" db="EMBL/GenBank/DDBJ databases">
        <title>An insight into the sialome of adult female Ixodes ricinus ticks feeding for 6 days.</title>
        <authorList>
            <person name="Perner J."/>
            <person name="Ribeiro J.M.C."/>
        </authorList>
    </citation>
    <scope>NUCLEOTIDE SEQUENCE</scope>
    <source>
        <strain evidence="1">Semi-engorged</strain>
        <tissue evidence="1">Salivary glands</tissue>
    </source>
</reference>
<dbReference type="AlphaFoldDB" id="A0A6B0UW66"/>
<accession>A0A6B0UW66</accession>
<protein>
    <submittedName>
        <fullName evidence="1">Uncharacterized protein</fullName>
    </submittedName>
</protein>
<sequence>MNLSVFCMSGACFGFLSDAAVDEDLTLLLLELELELVALAPLMVGTGLTAARSPGLMGKATGNPVPCLACCRATLRGGFATVSTYASFVCRTGVALAMEAEMVAVKDLNFSSRSSYFFRYTSRQVSPSSGTEPLKSLMQWACHSSSDSSKR</sequence>
<dbReference type="EMBL" id="GIFC01011671">
    <property type="protein sequence ID" value="MXU93754.1"/>
    <property type="molecule type" value="Transcribed_RNA"/>
</dbReference>
<evidence type="ECO:0000313" key="1">
    <source>
        <dbReference type="EMBL" id="MXU93754.1"/>
    </source>
</evidence>
<name>A0A6B0UW66_IXORI</name>
<organism evidence="1">
    <name type="scientific">Ixodes ricinus</name>
    <name type="common">Common tick</name>
    <name type="synonym">Acarus ricinus</name>
    <dbReference type="NCBI Taxonomy" id="34613"/>
    <lineage>
        <taxon>Eukaryota</taxon>
        <taxon>Metazoa</taxon>
        <taxon>Ecdysozoa</taxon>
        <taxon>Arthropoda</taxon>
        <taxon>Chelicerata</taxon>
        <taxon>Arachnida</taxon>
        <taxon>Acari</taxon>
        <taxon>Parasitiformes</taxon>
        <taxon>Ixodida</taxon>
        <taxon>Ixodoidea</taxon>
        <taxon>Ixodidae</taxon>
        <taxon>Ixodinae</taxon>
        <taxon>Ixodes</taxon>
    </lineage>
</organism>